<evidence type="ECO:0000313" key="1">
    <source>
        <dbReference type="EMBL" id="SHF71233.1"/>
    </source>
</evidence>
<proteinExistence type="predicted"/>
<dbReference type="RefSeq" id="WP_072877146.1">
    <property type="nucleotide sequence ID" value="NZ_FQVT01000002.1"/>
</dbReference>
<sequence length="83" mass="9529">MRKNIDIDELTLKKMKLISAHEKMSVKALIEKAVQLFVKSKEVEKYASLTDEEKEDIGLLVLMQEGEPTDTVPEEDILKILQE</sequence>
<keyword evidence="2" id="KW-1185">Reference proteome</keyword>
<protein>
    <submittedName>
        <fullName evidence="1">Uncharacterized protein</fullName>
    </submittedName>
</protein>
<dbReference type="Proteomes" id="UP000183945">
    <property type="component" value="Unassembled WGS sequence"/>
</dbReference>
<dbReference type="EMBL" id="FQVT01000002">
    <property type="protein sequence ID" value="SHF71233.1"/>
    <property type="molecule type" value="Genomic_DNA"/>
</dbReference>
<organism evidence="1 2">
    <name type="scientific">Salegentibacter echinorum</name>
    <dbReference type="NCBI Taxonomy" id="1073325"/>
    <lineage>
        <taxon>Bacteria</taxon>
        <taxon>Pseudomonadati</taxon>
        <taxon>Bacteroidota</taxon>
        <taxon>Flavobacteriia</taxon>
        <taxon>Flavobacteriales</taxon>
        <taxon>Flavobacteriaceae</taxon>
        <taxon>Salegentibacter</taxon>
    </lineage>
</organism>
<reference evidence="2" key="1">
    <citation type="submission" date="2016-11" db="EMBL/GenBank/DDBJ databases">
        <authorList>
            <person name="Varghese N."/>
            <person name="Submissions S."/>
        </authorList>
    </citation>
    <scope>NUCLEOTIDE SEQUENCE [LARGE SCALE GENOMIC DNA]</scope>
    <source>
        <strain evidence="2">DSM 24579</strain>
    </source>
</reference>
<dbReference type="OrthoDB" id="771564at2"/>
<dbReference type="AlphaFoldDB" id="A0A1M5DW67"/>
<evidence type="ECO:0000313" key="2">
    <source>
        <dbReference type="Proteomes" id="UP000183945"/>
    </source>
</evidence>
<name>A0A1M5DW67_SALEC</name>
<accession>A0A1M5DW67</accession>
<gene>
    <name evidence="1" type="ORF">SAMN05444483_102137</name>
</gene>